<dbReference type="AlphaFoldDB" id="A0A3P6QHH6"/>
<protein>
    <recommendedName>
        <fullName evidence="3">C2H2-type domain-containing protein</fullName>
    </recommendedName>
</protein>
<accession>A0A3P6QHH6</accession>
<dbReference type="Proteomes" id="UP000281553">
    <property type="component" value="Unassembled WGS sequence"/>
</dbReference>
<sequence>MLFLPSTTGSIFVIGGETAQDDGSTRVDEFIVGERRWRQRAPLADRRQQHSAAVVTTTNQEKNEERALIGVFGGCYEEDDTWINLASCEVYDVSQDSRLHFPHCSHAFTHRIGLVDHMRIHRDVDTPNTSSSPPTYRFAISKIRIRLQARRKLRSKCLQSPRLPPAC</sequence>
<dbReference type="InterPro" id="IPR015915">
    <property type="entry name" value="Kelch-typ_b-propeller"/>
</dbReference>
<dbReference type="EMBL" id="UYRU01006130">
    <property type="protein sequence ID" value="VDK39725.1"/>
    <property type="molecule type" value="Genomic_DNA"/>
</dbReference>
<dbReference type="Gene3D" id="2.120.10.80">
    <property type="entry name" value="Kelch-type beta propeller"/>
    <property type="match status" value="1"/>
</dbReference>
<gene>
    <name evidence="1" type="ORF">DILT_LOCUS1064</name>
</gene>
<reference evidence="1 2" key="1">
    <citation type="submission" date="2018-11" db="EMBL/GenBank/DDBJ databases">
        <authorList>
            <consortium name="Pathogen Informatics"/>
        </authorList>
    </citation>
    <scope>NUCLEOTIDE SEQUENCE [LARGE SCALE GENOMIC DNA]</scope>
</reference>
<evidence type="ECO:0000313" key="1">
    <source>
        <dbReference type="EMBL" id="VDK39725.1"/>
    </source>
</evidence>
<evidence type="ECO:0008006" key="3">
    <source>
        <dbReference type="Google" id="ProtNLM"/>
    </source>
</evidence>
<dbReference type="SUPFAM" id="SSF117281">
    <property type="entry name" value="Kelch motif"/>
    <property type="match status" value="1"/>
</dbReference>
<keyword evidence="2" id="KW-1185">Reference proteome</keyword>
<name>A0A3P6QHH6_DIBLA</name>
<dbReference type="OrthoDB" id="6310210at2759"/>
<organism evidence="1 2">
    <name type="scientific">Dibothriocephalus latus</name>
    <name type="common">Fish tapeworm</name>
    <name type="synonym">Diphyllobothrium latum</name>
    <dbReference type="NCBI Taxonomy" id="60516"/>
    <lineage>
        <taxon>Eukaryota</taxon>
        <taxon>Metazoa</taxon>
        <taxon>Spiralia</taxon>
        <taxon>Lophotrochozoa</taxon>
        <taxon>Platyhelminthes</taxon>
        <taxon>Cestoda</taxon>
        <taxon>Eucestoda</taxon>
        <taxon>Diphyllobothriidea</taxon>
        <taxon>Diphyllobothriidae</taxon>
        <taxon>Dibothriocephalus</taxon>
    </lineage>
</organism>
<proteinExistence type="predicted"/>
<evidence type="ECO:0000313" key="2">
    <source>
        <dbReference type="Proteomes" id="UP000281553"/>
    </source>
</evidence>